<keyword evidence="2" id="KW-1185">Reference proteome</keyword>
<accession>A0A2P6P8Y5</accession>
<evidence type="ECO:0000313" key="2">
    <source>
        <dbReference type="Proteomes" id="UP000238479"/>
    </source>
</evidence>
<proteinExistence type="predicted"/>
<protein>
    <submittedName>
        <fullName evidence="1">Uncharacterized protein</fullName>
    </submittedName>
</protein>
<dbReference type="Proteomes" id="UP000238479">
    <property type="component" value="Chromosome 7"/>
</dbReference>
<sequence length="84" mass="9494">MSCSRNLLALKSHLCVCETVNILSIHQFYIGASLFLCVNISSIHQREYLINTSVCEYLINPSVCEYLISAALWMYNMCGSLNLI</sequence>
<dbReference type="EMBL" id="PDCK01000045">
    <property type="protein sequence ID" value="PRQ18385.1"/>
    <property type="molecule type" value="Genomic_DNA"/>
</dbReference>
<organism evidence="1 2">
    <name type="scientific">Rosa chinensis</name>
    <name type="common">China rose</name>
    <dbReference type="NCBI Taxonomy" id="74649"/>
    <lineage>
        <taxon>Eukaryota</taxon>
        <taxon>Viridiplantae</taxon>
        <taxon>Streptophyta</taxon>
        <taxon>Embryophyta</taxon>
        <taxon>Tracheophyta</taxon>
        <taxon>Spermatophyta</taxon>
        <taxon>Magnoliopsida</taxon>
        <taxon>eudicotyledons</taxon>
        <taxon>Gunneridae</taxon>
        <taxon>Pentapetalae</taxon>
        <taxon>rosids</taxon>
        <taxon>fabids</taxon>
        <taxon>Rosales</taxon>
        <taxon>Rosaceae</taxon>
        <taxon>Rosoideae</taxon>
        <taxon>Rosoideae incertae sedis</taxon>
        <taxon>Rosa</taxon>
    </lineage>
</organism>
<comment type="caution">
    <text evidence="1">The sequence shown here is derived from an EMBL/GenBank/DDBJ whole genome shotgun (WGS) entry which is preliminary data.</text>
</comment>
<dbReference type="Gramene" id="PRQ18385">
    <property type="protein sequence ID" value="PRQ18385"/>
    <property type="gene ID" value="RchiOBHm_Chr7g0205461"/>
</dbReference>
<reference evidence="1 2" key="1">
    <citation type="journal article" date="2018" name="Nat. Genet.">
        <title>The Rosa genome provides new insights in the design of modern roses.</title>
        <authorList>
            <person name="Bendahmane M."/>
        </authorList>
    </citation>
    <scope>NUCLEOTIDE SEQUENCE [LARGE SCALE GENOMIC DNA]</scope>
    <source>
        <strain evidence="2">cv. Old Blush</strain>
    </source>
</reference>
<dbReference type="AlphaFoldDB" id="A0A2P6P8Y5"/>
<name>A0A2P6P8Y5_ROSCH</name>
<gene>
    <name evidence="1" type="ORF">RchiOBHm_Chr7g0205461</name>
</gene>
<evidence type="ECO:0000313" key="1">
    <source>
        <dbReference type="EMBL" id="PRQ18385.1"/>
    </source>
</evidence>